<protein>
    <submittedName>
        <fullName evidence="1">Uncharacterized protein</fullName>
    </submittedName>
</protein>
<name>A0ACB7SK78_HYAAI</name>
<proteinExistence type="predicted"/>
<gene>
    <name evidence="1" type="ORF">HPB50_005013</name>
</gene>
<sequence length="133" mass="14321">MRAGKVQPGQPAKQSMNDRSSGPDYHVDGSLQPGHNVAGWSTKRAALGLGSMLDCSLYKLRSQCRGLKLGSLIPLFLFVRAVPFSKGQWRGHGWRLCMFQQERKSLGGRSRLVTCSAAVAQTGSCPARCGISG</sequence>
<keyword evidence="2" id="KW-1185">Reference proteome</keyword>
<comment type="caution">
    <text evidence="1">The sequence shown here is derived from an EMBL/GenBank/DDBJ whole genome shotgun (WGS) entry which is preliminary data.</text>
</comment>
<evidence type="ECO:0000313" key="1">
    <source>
        <dbReference type="EMBL" id="KAH6935278.1"/>
    </source>
</evidence>
<reference evidence="1" key="1">
    <citation type="submission" date="2020-05" db="EMBL/GenBank/DDBJ databases">
        <title>Large-scale comparative analyses of tick genomes elucidate their genetic diversity and vector capacities.</title>
        <authorList>
            <person name="Jia N."/>
            <person name="Wang J."/>
            <person name="Shi W."/>
            <person name="Du L."/>
            <person name="Sun Y."/>
            <person name="Zhan W."/>
            <person name="Jiang J."/>
            <person name="Wang Q."/>
            <person name="Zhang B."/>
            <person name="Ji P."/>
            <person name="Sakyi L.B."/>
            <person name="Cui X."/>
            <person name="Yuan T."/>
            <person name="Jiang B."/>
            <person name="Yang W."/>
            <person name="Lam T.T.-Y."/>
            <person name="Chang Q."/>
            <person name="Ding S."/>
            <person name="Wang X."/>
            <person name="Zhu J."/>
            <person name="Ruan X."/>
            <person name="Zhao L."/>
            <person name="Wei J."/>
            <person name="Que T."/>
            <person name="Du C."/>
            <person name="Cheng J."/>
            <person name="Dai P."/>
            <person name="Han X."/>
            <person name="Huang E."/>
            <person name="Gao Y."/>
            <person name="Liu J."/>
            <person name="Shao H."/>
            <person name="Ye R."/>
            <person name="Li L."/>
            <person name="Wei W."/>
            <person name="Wang X."/>
            <person name="Wang C."/>
            <person name="Yang T."/>
            <person name="Huo Q."/>
            <person name="Li W."/>
            <person name="Guo W."/>
            <person name="Chen H."/>
            <person name="Zhou L."/>
            <person name="Ni X."/>
            <person name="Tian J."/>
            <person name="Zhou Y."/>
            <person name="Sheng Y."/>
            <person name="Liu T."/>
            <person name="Pan Y."/>
            <person name="Xia L."/>
            <person name="Li J."/>
            <person name="Zhao F."/>
            <person name="Cao W."/>
        </authorList>
    </citation>
    <scope>NUCLEOTIDE SEQUENCE</scope>
    <source>
        <strain evidence="1">Hyas-2018</strain>
    </source>
</reference>
<organism evidence="1 2">
    <name type="scientific">Hyalomma asiaticum</name>
    <name type="common">Tick</name>
    <dbReference type="NCBI Taxonomy" id="266040"/>
    <lineage>
        <taxon>Eukaryota</taxon>
        <taxon>Metazoa</taxon>
        <taxon>Ecdysozoa</taxon>
        <taxon>Arthropoda</taxon>
        <taxon>Chelicerata</taxon>
        <taxon>Arachnida</taxon>
        <taxon>Acari</taxon>
        <taxon>Parasitiformes</taxon>
        <taxon>Ixodida</taxon>
        <taxon>Ixodoidea</taxon>
        <taxon>Ixodidae</taxon>
        <taxon>Hyalomminae</taxon>
        <taxon>Hyalomma</taxon>
    </lineage>
</organism>
<accession>A0ACB7SK78</accession>
<dbReference type="EMBL" id="CM023483">
    <property type="protein sequence ID" value="KAH6935278.1"/>
    <property type="molecule type" value="Genomic_DNA"/>
</dbReference>
<evidence type="ECO:0000313" key="2">
    <source>
        <dbReference type="Proteomes" id="UP000821845"/>
    </source>
</evidence>
<dbReference type="Proteomes" id="UP000821845">
    <property type="component" value="Chromosome 3"/>
</dbReference>